<organism evidence="3 4">
    <name type="scientific">Pontibacter aydingkolensis</name>
    <dbReference type="NCBI Taxonomy" id="1911536"/>
    <lineage>
        <taxon>Bacteria</taxon>
        <taxon>Pseudomonadati</taxon>
        <taxon>Bacteroidota</taxon>
        <taxon>Cytophagia</taxon>
        <taxon>Cytophagales</taxon>
        <taxon>Hymenobacteraceae</taxon>
        <taxon>Pontibacter</taxon>
    </lineage>
</organism>
<evidence type="ECO:0000256" key="1">
    <source>
        <dbReference type="SAM" id="MobiDB-lite"/>
    </source>
</evidence>
<proteinExistence type="predicted"/>
<keyword evidence="2" id="KW-0732">Signal</keyword>
<feature type="compositionally biased region" description="Polar residues" evidence="1">
    <location>
        <begin position="71"/>
        <end position="86"/>
    </location>
</feature>
<evidence type="ECO:0000313" key="4">
    <source>
        <dbReference type="Proteomes" id="UP000813018"/>
    </source>
</evidence>
<accession>A0ABS7CW22</accession>
<keyword evidence="4" id="KW-1185">Reference proteome</keyword>
<evidence type="ECO:0008006" key="5">
    <source>
        <dbReference type="Google" id="ProtNLM"/>
    </source>
</evidence>
<dbReference type="EMBL" id="JAHYXK010000010">
    <property type="protein sequence ID" value="MBW7467968.1"/>
    <property type="molecule type" value="Genomic_DNA"/>
</dbReference>
<reference evidence="3 4" key="1">
    <citation type="journal article" date="2016" name="Int. J. Syst. Evol. Microbiol.">
        <title>Pontibacter aydingkolensis sp. nov., isolated from soil of a salt lake.</title>
        <authorList>
            <person name="Osman G."/>
            <person name="Zhang T."/>
            <person name="Lou K."/>
            <person name="Gao Y."/>
            <person name="Chang W."/>
            <person name="Lin Q."/>
            <person name="Yang H.M."/>
            <person name="Huo X.D."/>
            <person name="Wang N."/>
        </authorList>
    </citation>
    <scope>NUCLEOTIDE SEQUENCE [LARGE SCALE GENOMIC DNA]</scope>
    <source>
        <strain evidence="3 4">KACC 19255</strain>
    </source>
</reference>
<gene>
    <name evidence="3" type="ORF">K0O23_12910</name>
</gene>
<comment type="caution">
    <text evidence="3">The sequence shown here is derived from an EMBL/GenBank/DDBJ whole genome shotgun (WGS) entry which is preliminary data.</text>
</comment>
<evidence type="ECO:0000313" key="3">
    <source>
        <dbReference type="EMBL" id="MBW7467968.1"/>
    </source>
</evidence>
<feature type="signal peptide" evidence="2">
    <location>
        <begin position="1"/>
        <end position="22"/>
    </location>
</feature>
<dbReference type="RefSeq" id="WP_219877842.1">
    <property type="nucleotide sequence ID" value="NZ_JAHYXK010000010.1"/>
</dbReference>
<sequence>MRYLLKYSAALLLCFVALSSCRKEPSYPDEPQIEFERVDVNYTTEFGITTANMTIVISYKDGNGDLGLNPLVSTPGGSSDPDSQAPFNPGSPYEKNFIAELFIKEPVFGSATDSAFVRYQLPVQGFDFSGRFRRLTNDERSEPLEGEIRYSLSSITNEFFKPGDIIKFQIFIYDRNTPIPNKSNIVETRPIKLTFKE</sequence>
<dbReference type="Proteomes" id="UP000813018">
    <property type="component" value="Unassembled WGS sequence"/>
</dbReference>
<feature type="region of interest" description="Disordered" evidence="1">
    <location>
        <begin position="69"/>
        <end position="89"/>
    </location>
</feature>
<protein>
    <recommendedName>
        <fullName evidence="5">DUF4843 domain-containing protein</fullName>
    </recommendedName>
</protein>
<evidence type="ECO:0000256" key="2">
    <source>
        <dbReference type="SAM" id="SignalP"/>
    </source>
</evidence>
<name>A0ABS7CW22_9BACT</name>
<feature type="chain" id="PRO_5047488267" description="DUF4843 domain-containing protein" evidence="2">
    <location>
        <begin position="23"/>
        <end position="197"/>
    </location>
</feature>
<dbReference type="PROSITE" id="PS51257">
    <property type="entry name" value="PROKAR_LIPOPROTEIN"/>
    <property type="match status" value="1"/>
</dbReference>